<feature type="region of interest" description="Disordered" evidence="1">
    <location>
        <begin position="1"/>
        <end position="21"/>
    </location>
</feature>
<evidence type="ECO:0000313" key="2">
    <source>
        <dbReference type="EMBL" id="GEL80640.1"/>
    </source>
</evidence>
<organism evidence="2 3">
    <name type="scientific">Enterococcus mundtii</name>
    <dbReference type="NCBI Taxonomy" id="53346"/>
    <lineage>
        <taxon>Bacteria</taxon>
        <taxon>Bacillati</taxon>
        <taxon>Bacillota</taxon>
        <taxon>Bacilli</taxon>
        <taxon>Lactobacillales</taxon>
        <taxon>Enterococcaceae</taxon>
        <taxon>Enterococcus</taxon>
    </lineage>
</organism>
<reference evidence="2 3" key="1">
    <citation type="submission" date="2019-07" db="EMBL/GenBank/DDBJ databases">
        <title>Whole genome shotgun sequence of Enterococcus mundtii NBRC 100490.</title>
        <authorList>
            <person name="Hosoyama A."/>
            <person name="Uohara A."/>
            <person name="Ohji S."/>
            <person name="Ichikawa N."/>
        </authorList>
    </citation>
    <scope>NUCLEOTIDE SEQUENCE [LARGE SCALE GENOMIC DNA]</scope>
    <source>
        <strain evidence="2 3">NBRC 100490</strain>
    </source>
</reference>
<feature type="compositionally biased region" description="Basic and acidic residues" evidence="1">
    <location>
        <begin position="1"/>
        <end position="11"/>
    </location>
</feature>
<name>A0ABQ0VDT7_ENTMU</name>
<sequence>MKKKEKEENIRPFKKNSNKCRNGMASSMLTWMMKGKAPAIDIKRNHLTGIKE</sequence>
<accession>A0ABQ0VDT7</accession>
<comment type="caution">
    <text evidence="2">The sequence shown here is derived from an EMBL/GenBank/DDBJ whole genome shotgun (WGS) entry which is preliminary data.</text>
</comment>
<evidence type="ECO:0000256" key="1">
    <source>
        <dbReference type="SAM" id="MobiDB-lite"/>
    </source>
</evidence>
<protein>
    <submittedName>
        <fullName evidence="2">Uncharacterized protein</fullName>
    </submittedName>
</protein>
<evidence type="ECO:0000313" key="3">
    <source>
        <dbReference type="Proteomes" id="UP000321175"/>
    </source>
</evidence>
<proteinExistence type="predicted"/>
<keyword evidence="3" id="KW-1185">Reference proteome</keyword>
<dbReference type="Proteomes" id="UP000321175">
    <property type="component" value="Unassembled WGS sequence"/>
</dbReference>
<dbReference type="EMBL" id="BJWA01000012">
    <property type="protein sequence ID" value="GEL80640.1"/>
    <property type="molecule type" value="Genomic_DNA"/>
</dbReference>
<gene>
    <name evidence="2" type="ORF">EMU01_17840</name>
</gene>